<accession>A0A0E9RNL3</accession>
<dbReference type="EMBL" id="GBXM01078629">
    <property type="protein sequence ID" value="JAH29948.1"/>
    <property type="molecule type" value="Transcribed_RNA"/>
</dbReference>
<organism evidence="1">
    <name type="scientific">Anguilla anguilla</name>
    <name type="common">European freshwater eel</name>
    <name type="synonym">Muraena anguilla</name>
    <dbReference type="NCBI Taxonomy" id="7936"/>
    <lineage>
        <taxon>Eukaryota</taxon>
        <taxon>Metazoa</taxon>
        <taxon>Chordata</taxon>
        <taxon>Craniata</taxon>
        <taxon>Vertebrata</taxon>
        <taxon>Euteleostomi</taxon>
        <taxon>Actinopterygii</taxon>
        <taxon>Neopterygii</taxon>
        <taxon>Teleostei</taxon>
        <taxon>Anguilliformes</taxon>
        <taxon>Anguillidae</taxon>
        <taxon>Anguilla</taxon>
    </lineage>
</organism>
<reference evidence="1" key="2">
    <citation type="journal article" date="2015" name="Fish Shellfish Immunol.">
        <title>Early steps in the European eel (Anguilla anguilla)-Vibrio vulnificus interaction in the gills: Role of the RtxA13 toxin.</title>
        <authorList>
            <person name="Callol A."/>
            <person name="Pajuelo D."/>
            <person name="Ebbesson L."/>
            <person name="Teles M."/>
            <person name="MacKenzie S."/>
            <person name="Amaro C."/>
        </authorList>
    </citation>
    <scope>NUCLEOTIDE SEQUENCE</scope>
</reference>
<protein>
    <submittedName>
        <fullName evidence="1">Uncharacterized protein</fullName>
    </submittedName>
</protein>
<reference evidence="1" key="1">
    <citation type="submission" date="2014-11" db="EMBL/GenBank/DDBJ databases">
        <authorList>
            <person name="Amaro Gonzalez C."/>
        </authorList>
    </citation>
    <scope>NUCLEOTIDE SEQUENCE</scope>
</reference>
<sequence length="19" mass="2157">MQGESAHNLEAQNPWQTLC</sequence>
<dbReference type="AlphaFoldDB" id="A0A0E9RNL3"/>
<name>A0A0E9RNL3_ANGAN</name>
<proteinExistence type="predicted"/>
<evidence type="ECO:0000313" key="1">
    <source>
        <dbReference type="EMBL" id="JAH29948.1"/>
    </source>
</evidence>